<evidence type="ECO:0000256" key="1">
    <source>
        <dbReference type="SAM" id="MobiDB-lite"/>
    </source>
</evidence>
<evidence type="ECO:0000313" key="3">
    <source>
        <dbReference type="Proteomes" id="UP000184499"/>
    </source>
</evidence>
<keyword evidence="3" id="KW-1185">Reference proteome</keyword>
<dbReference type="Proteomes" id="UP000184499">
    <property type="component" value="Unassembled WGS sequence"/>
</dbReference>
<name>A0A1L9ULH9_ASPBC</name>
<reference evidence="3" key="1">
    <citation type="journal article" date="2017" name="Genome Biol.">
        <title>Comparative genomics reveals high biological diversity and specific adaptations in the industrially and medically important fungal genus Aspergillus.</title>
        <authorList>
            <person name="de Vries R.P."/>
            <person name="Riley R."/>
            <person name="Wiebenga A."/>
            <person name="Aguilar-Osorio G."/>
            <person name="Amillis S."/>
            <person name="Uchima C.A."/>
            <person name="Anderluh G."/>
            <person name="Asadollahi M."/>
            <person name="Askin M."/>
            <person name="Barry K."/>
            <person name="Battaglia E."/>
            <person name="Bayram O."/>
            <person name="Benocci T."/>
            <person name="Braus-Stromeyer S.A."/>
            <person name="Caldana C."/>
            <person name="Canovas D."/>
            <person name="Cerqueira G.C."/>
            <person name="Chen F."/>
            <person name="Chen W."/>
            <person name="Choi C."/>
            <person name="Clum A."/>
            <person name="Dos Santos R.A."/>
            <person name="Damasio A.R."/>
            <person name="Diallinas G."/>
            <person name="Emri T."/>
            <person name="Fekete E."/>
            <person name="Flipphi M."/>
            <person name="Freyberg S."/>
            <person name="Gallo A."/>
            <person name="Gournas C."/>
            <person name="Habgood R."/>
            <person name="Hainaut M."/>
            <person name="Harispe M.L."/>
            <person name="Henrissat B."/>
            <person name="Hilden K.S."/>
            <person name="Hope R."/>
            <person name="Hossain A."/>
            <person name="Karabika E."/>
            <person name="Karaffa L."/>
            <person name="Karanyi Z."/>
            <person name="Krasevec N."/>
            <person name="Kuo A."/>
            <person name="Kusch H."/>
            <person name="LaButti K."/>
            <person name="Lagendijk E.L."/>
            <person name="Lapidus A."/>
            <person name="Levasseur A."/>
            <person name="Lindquist E."/>
            <person name="Lipzen A."/>
            <person name="Logrieco A.F."/>
            <person name="MacCabe A."/>
            <person name="Maekelae M.R."/>
            <person name="Malavazi I."/>
            <person name="Melin P."/>
            <person name="Meyer V."/>
            <person name="Mielnichuk N."/>
            <person name="Miskei M."/>
            <person name="Molnar A.P."/>
            <person name="Mule G."/>
            <person name="Ngan C.Y."/>
            <person name="Orejas M."/>
            <person name="Orosz E."/>
            <person name="Ouedraogo J.P."/>
            <person name="Overkamp K.M."/>
            <person name="Park H.-S."/>
            <person name="Perrone G."/>
            <person name="Piumi F."/>
            <person name="Punt P.J."/>
            <person name="Ram A.F."/>
            <person name="Ramon A."/>
            <person name="Rauscher S."/>
            <person name="Record E."/>
            <person name="Riano-Pachon D.M."/>
            <person name="Robert V."/>
            <person name="Roehrig J."/>
            <person name="Ruller R."/>
            <person name="Salamov A."/>
            <person name="Salih N.S."/>
            <person name="Samson R.A."/>
            <person name="Sandor E."/>
            <person name="Sanguinetti M."/>
            <person name="Schuetze T."/>
            <person name="Sepcic K."/>
            <person name="Shelest E."/>
            <person name="Sherlock G."/>
            <person name="Sophianopoulou V."/>
            <person name="Squina F.M."/>
            <person name="Sun H."/>
            <person name="Susca A."/>
            <person name="Todd R.B."/>
            <person name="Tsang A."/>
            <person name="Unkles S.E."/>
            <person name="van de Wiele N."/>
            <person name="van Rossen-Uffink D."/>
            <person name="Oliveira J.V."/>
            <person name="Vesth T.C."/>
            <person name="Visser J."/>
            <person name="Yu J.-H."/>
            <person name="Zhou M."/>
            <person name="Andersen M.R."/>
            <person name="Archer D.B."/>
            <person name="Baker S.E."/>
            <person name="Benoit I."/>
            <person name="Brakhage A.A."/>
            <person name="Braus G.H."/>
            <person name="Fischer R."/>
            <person name="Frisvad J.C."/>
            <person name="Goldman G.H."/>
            <person name="Houbraken J."/>
            <person name="Oakley B."/>
            <person name="Pocsi I."/>
            <person name="Scazzocchio C."/>
            <person name="Seiboth B."/>
            <person name="vanKuyk P.A."/>
            <person name="Wortman J."/>
            <person name="Dyer P.S."/>
            <person name="Grigoriev I.V."/>
        </authorList>
    </citation>
    <scope>NUCLEOTIDE SEQUENCE [LARGE SCALE GENOMIC DNA]</scope>
    <source>
        <strain evidence="3">CBS 101740 / IMI 381727 / IBT 21946</strain>
    </source>
</reference>
<accession>A0A1L9ULH9</accession>
<feature type="region of interest" description="Disordered" evidence="1">
    <location>
        <begin position="19"/>
        <end position="40"/>
    </location>
</feature>
<dbReference type="RefSeq" id="XP_067479765.1">
    <property type="nucleotide sequence ID" value="XM_067627216.1"/>
</dbReference>
<evidence type="ECO:0000313" key="2">
    <source>
        <dbReference type="EMBL" id="OJJ72517.1"/>
    </source>
</evidence>
<dbReference type="GeneID" id="93579704"/>
<dbReference type="AlphaFoldDB" id="A0A1L9ULH9"/>
<dbReference type="EMBL" id="KV878683">
    <property type="protein sequence ID" value="OJJ72517.1"/>
    <property type="molecule type" value="Genomic_DNA"/>
</dbReference>
<sequence length="92" mass="9899">MKEAGPEPAPLRIAVRLGIRQGQRGETSADTARARPQSPCSDRMLICSPSGAASFLCRPRDSPYRFYFLPTTLTGRSPEAPELALGSGCQYG</sequence>
<dbReference type="VEuPathDB" id="FungiDB:ASPBRDRAFT_54345"/>
<proteinExistence type="predicted"/>
<organism evidence="2 3">
    <name type="scientific">Aspergillus brasiliensis (strain CBS 101740 / IMI 381727 / IBT 21946)</name>
    <dbReference type="NCBI Taxonomy" id="767769"/>
    <lineage>
        <taxon>Eukaryota</taxon>
        <taxon>Fungi</taxon>
        <taxon>Dikarya</taxon>
        <taxon>Ascomycota</taxon>
        <taxon>Pezizomycotina</taxon>
        <taxon>Eurotiomycetes</taxon>
        <taxon>Eurotiomycetidae</taxon>
        <taxon>Eurotiales</taxon>
        <taxon>Aspergillaceae</taxon>
        <taxon>Aspergillus</taxon>
        <taxon>Aspergillus subgen. Circumdati</taxon>
    </lineage>
</organism>
<gene>
    <name evidence="2" type="ORF">ASPBRDRAFT_54345</name>
</gene>
<protein>
    <submittedName>
        <fullName evidence="2">Uncharacterized protein</fullName>
    </submittedName>
</protein>